<name>A0A543AML2_9MICC</name>
<dbReference type="InterPro" id="IPR024072">
    <property type="entry name" value="DHFR-like_dom_sf"/>
</dbReference>
<evidence type="ECO:0000313" key="2">
    <source>
        <dbReference type="EMBL" id="TQL73833.1"/>
    </source>
</evidence>
<sequence>MHRALTRVFLEISAHRCWGRFLGASLAIMGQIVYETATSLDGYLADQHNSLSWLFAVPDGDDPQLAPPRAAVQVMGSTTYEWVLDELGALEKMDAWGTAMPDVITVVFTSRDLPAPGDADIRFMSGDVAAALPQLRELAGDGIIWVVGGGGLASQFITARALNEIVLSVAPVALVEGAPLLGQRIESDRLILVEAQQIGQFARLRYRLTYPGQDQG</sequence>
<dbReference type="InterPro" id="IPR002734">
    <property type="entry name" value="RibDG_C"/>
</dbReference>
<accession>A0A543AML2</accession>
<reference evidence="2 3" key="1">
    <citation type="submission" date="2019-06" db="EMBL/GenBank/DDBJ databases">
        <title>Sequencing the genomes of 1000 actinobacteria strains.</title>
        <authorList>
            <person name="Klenk H.-P."/>
        </authorList>
    </citation>
    <scope>NUCLEOTIDE SEQUENCE [LARGE SCALE GENOMIC DNA]</scope>
    <source>
        <strain evidence="2 3">DSM 24083</strain>
    </source>
</reference>
<dbReference type="AlphaFoldDB" id="A0A543AML2"/>
<dbReference type="SUPFAM" id="SSF53597">
    <property type="entry name" value="Dihydrofolate reductase-like"/>
    <property type="match status" value="1"/>
</dbReference>
<protein>
    <submittedName>
        <fullName evidence="2">Dihydrofolate reductase</fullName>
    </submittedName>
</protein>
<keyword evidence="3" id="KW-1185">Reference proteome</keyword>
<dbReference type="GO" id="GO:0009231">
    <property type="term" value="P:riboflavin biosynthetic process"/>
    <property type="evidence" value="ECO:0007669"/>
    <property type="project" value="InterPro"/>
</dbReference>
<dbReference type="PANTHER" id="PTHR38011">
    <property type="entry name" value="DIHYDROFOLATE REDUCTASE FAMILY PROTEIN (AFU_ORTHOLOGUE AFUA_8G06820)"/>
    <property type="match status" value="1"/>
</dbReference>
<evidence type="ECO:0000313" key="3">
    <source>
        <dbReference type="Proteomes" id="UP000319746"/>
    </source>
</evidence>
<dbReference type="Pfam" id="PF01872">
    <property type="entry name" value="RibD_C"/>
    <property type="match status" value="1"/>
</dbReference>
<dbReference type="PANTHER" id="PTHR38011:SF11">
    <property type="entry name" value="2,5-DIAMINO-6-RIBOSYLAMINO-4(3H)-PYRIMIDINONE 5'-PHOSPHATE REDUCTASE"/>
    <property type="match status" value="1"/>
</dbReference>
<dbReference type="EMBL" id="VFOU01000001">
    <property type="protein sequence ID" value="TQL73833.1"/>
    <property type="molecule type" value="Genomic_DNA"/>
</dbReference>
<proteinExistence type="predicted"/>
<gene>
    <name evidence="2" type="ORF">FB556_0281</name>
</gene>
<comment type="caution">
    <text evidence="2">The sequence shown here is derived from an EMBL/GenBank/DDBJ whole genome shotgun (WGS) entry which is preliminary data.</text>
</comment>
<organism evidence="2 3">
    <name type="scientific">Enteractinococcus coprophilus</name>
    <dbReference type="NCBI Taxonomy" id="1027633"/>
    <lineage>
        <taxon>Bacteria</taxon>
        <taxon>Bacillati</taxon>
        <taxon>Actinomycetota</taxon>
        <taxon>Actinomycetes</taxon>
        <taxon>Micrococcales</taxon>
        <taxon>Micrococcaceae</taxon>
    </lineage>
</organism>
<dbReference type="Proteomes" id="UP000319746">
    <property type="component" value="Unassembled WGS sequence"/>
</dbReference>
<dbReference type="Gene3D" id="3.40.430.10">
    <property type="entry name" value="Dihydrofolate Reductase, subunit A"/>
    <property type="match status" value="1"/>
</dbReference>
<feature type="domain" description="Bacterial bifunctional deaminase-reductase C-terminal" evidence="1">
    <location>
        <begin position="32"/>
        <end position="200"/>
    </location>
</feature>
<evidence type="ECO:0000259" key="1">
    <source>
        <dbReference type="Pfam" id="PF01872"/>
    </source>
</evidence>
<dbReference type="InterPro" id="IPR050765">
    <property type="entry name" value="Riboflavin_Biosynth_HTPR"/>
</dbReference>
<dbReference type="GO" id="GO:0008703">
    <property type="term" value="F:5-amino-6-(5-phosphoribosylamino)uracil reductase activity"/>
    <property type="evidence" value="ECO:0007669"/>
    <property type="project" value="InterPro"/>
</dbReference>